<organism evidence="2 3">
    <name type="scientific">Rhizophlyctis rosea</name>
    <dbReference type="NCBI Taxonomy" id="64517"/>
    <lineage>
        <taxon>Eukaryota</taxon>
        <taxon>Fungi</taxon>
        <taxon>Fungi incertae sedis</taxon>
        <taxon>Chytridiomycota</taxon>
        <taxon>Chytridiomycota incertae sedis</taxon>
        <taxon>Chytridiomycetes</taxon>
        <taxon>Rhizophlyctidales</taxon>
        <taxon>Rhizophlyctidaceae</taxon>
        <taxon>Rhizophlyctis</taxon>
    </lineage>
</organism>
<feature type="compositionally biased region" description="Polar residues" evidence="1">
    <location>
        <begin position="434"/>
        <end position="444"/>
    </location>
</feature>
<keyword evidence="3" id="KW-1185">Reference proteome</keyword>
<feature type="region of interest" description="Disordered" evidence="1">
    <location>
        <begin position="586"/>
        <end position="638"/>
    </location>
</feature>
<evidence type="ECO:0000313" key="2">
    <source>
        <dbReference type="EMBL" id="KAJ3048088.1"/>
    </source>
</evidence>
<feature type="compositionally biased region" description="Basic and acidic residues" evidence="1">
    <location>
        <begin position="586"/>
        <end position="601"/>
    </location>
</feature>
<reference evidence="2" key="1">
    <citation type="submission" date="2020-05" db="EMBL/GenBank/DDBJ databases">
        <title>Phylogenomic resolution of chytrid fungi.</title>
        <authorList>
            <person name="Stajich J.E."/>
            <person name="Amses K."/>
            <person name="Simmons R."/>
            <person name="Seto K."/>
            <person name="Myers J."/>
            <person name="Bonds A."/>
            <person name="Quandt C.A."/>
            <person name="Barry K."/>
            <person name="Liu P."/>
            <person name="Grigoriev I."/>
            <person name="Longcore J.E."/>
            <person name="James T.Y."/>
        </authorList>
    </citation>
    <scope>NUCLEOTIDE SEQUENCE</scope>
    <source>
        <strain evidence="2">JEL0318</strain>
    </source>
</reference>
<dbReference type="EMBL" id="JADGJD010000850">
    <property type="protein sequence ID" value="KAJ3048088.1"/>
    <property type="molecule type" value="Genomic_DNA"/>
</dbReference>
<comment type="caution">
    <text evidence="2">The sequence shown here is derived from an EMBL/GenBank/DDBJ whole genome shotgun (WGS) entry which is preliminary data.</text>
</comment>
<evidence type="ECO:0000256" key="1">
    <source>
        <dbReference type="SAM" id="MobiDB-lite"/>
    </source>
</evidence>
<sequence length="874" mass="96242">MCESALEDKQLRWRSEARRISALLAQWDTPQIEGIVRRAAPHLFPTTPKPSAGNNVLTVRARCITLKCDTPNEDHLLEHGPAAKPPNGSSPWPLSNRKKSILHNLPVTGDKGLERFLKWVDLEEQTEMRKWVVGVRKGKDEAFCTILWKTEDAKARFTPLLHGRVWNEFELGVCEVEEFDFEMQRTHEDVAARTYQYRNWLLGTDLGSVNDLRAYRSHEKECALDLTAVRTQRITGYDMKMITSIDCSVALRWVLSLLMARHAQIPQKRFSEAAILEVIKKSNCNCRFDYDRDYEYLFRSQPGDIIWDTTAVVDLVEGLHRKGKNRDPLFDHFTPDGEEQFIAALLLLRGKRNKHGQIGVLPPGGSRLAVDSNGKAVAQDGSKETVQELEKTVEHSDLSEVEDGEIVGTGLGNGSGSTAEPALHTLPSGEHPTSVPTTSQQNPLASAEKPGLNIPALGGLGQLQLPNLNAANAQSAGVVGGAENDSSTVDGASTQLAGLPEVRPLSKKAKTFLKEKAMTRLGKLQSKPVNADSYCQDLHSTAEPESIMSAIDTVIRLISKDPSATDELHELLKNIYKSRVEVLSDEGKNGAPLDDKQKMELLEPPEFSFDADRKGKKRAYETDETHNEEEQEEERGKRRKIGLPVLERILQKYKTDSLTSAQVQILTDAHPVAANLVLDQLDAGVGFQDAIKVVHFNSTRRDSGCEVEGGEDLDAAAVSDADAWRLPMGRRWVREWDRWPVPESWRRTGGSRGGSACGTLVPGGALTWAFGETLIPVGGDPVPRLQPAYGTPLAGGATTVEGSSASFMFGQHAPPTITRPFLFGGTQQAPNKAPQFCRTIDVTEEGPGLLVKRSGLQEEDIGEVGHPEVTWSRS</sequence>
<protein>
    <submittedName>
        <fullName evidence="2">Uncharacterized protein</fullName>
    </submittedName>
</protein>
<feature type="compositionally biased region" description="Basic and acidic residues" evidence="1">
    <location>
        <begin position="381"/>
        <end position="398"/>
    </location>
</feature>
<evidence type="ECO:0000313" key="3">
    <source>
        <dbReference type="Proteomes" id="UP001212841"/>
    </source>
</evidence>
<gene>
    <name evidence="2" type="ORF">HK097_010903</name>
</gene>
<dbReference type="AlphaFoldDB" id="A0AAD5S8P3"/>
<accession>A0AAD5S8P3</accession>
<proteinExistence type="predicted"/>
<feature type="compositionally biased region" description="Basic and acidic residues" evidence="1">
    <location>
        <begin position="610"/>
        <end position="625"/>
    </location>
</feature>
<dbReference type="Proteomes" id="UP001212841">
    <property type="component" value="Unassembled WGS sequence"/>
</dbReference>
<name>A0AAD5S8P3_9FUNG</name>
<feature type="region of interest" description="Disordered" evidence="1">
    <location>
        <begin position="359"/>
        <end position="450"/>
    </location>
</feature>